<reference evidence="2 4" key="1">
    <citation type="submission" date="2015-07" db="EMBL/GenBank/DDBJ databases">
        <title>Fjat-14205 dsm 2895.</title>
        <authorList>
            <person name="Liu B."/>
            <person name="Wang J."/>
            <person name="Zhu Y."/>
            <person name="Liu G."/>
            <person name="Chen Q."/>
            <person name="Chen Z."/>
            <person name="Lan J."/>
            <person name="Che J."/>
            <person name="Ge C."/>
            <person name="Shi H."/>
            <person name="Pan Z."/>
            <person name="Liu X."/>
        </authorList>
    </citation>
    <scope>NUCLEOTIDE SEQUENCE [LARGE SCALE GENOMIC DNA]</scope>
    <source>
        <strain evidence="2 4">DSM 2895</strain>
    </source>
</reference>
<dbReference type="EMBL" id="FNED01000029">
    <property type="protein sequence ID" value="SDJ81716.1"/>
    <property type="molecule type" value="Genomic_DNA"/>
</dbReference>
<feature type="transmembrane region" description="Helical" evidence="1">
    <location>
        <begin position="56"/>
        <end position="80"/>
    </location>
</feature>
<reference evidence="3 5" key="2">
    <citation type="submission" date="2016-10" db="EMBL/GenBank/DDBJ databases">
        <authorList>
            <person name="de Groot N.N."/>
        </authorList>
    </citation>
    <scope>NUCLEOTIDE SEQUENCE [LARGE SCALE GENOMIC DNA]</scope>
    <source>
        <strain evidence="3 5">DSM 2895</strain>
    </source>
</reference>
<accession>A0A0D1WMB2</accession>
<dbReference type="AlphaFoldDB" id="A0A0D1WMB2"/>
<keyword evidence="1" id="KW-0472">Membrane</keyword>
<keyword evidence="4" id="KW-1185">Reference proteome</keyword>
<evidence type="ECO:0000313" key="3">
    <source>
        <dbReference type="EMBL" id="SDJ81716.1"/>
    </source>
</evidence>
<keyword evidence="1" id="KW-1133">Transmembrane helix</keyword>
<sequence length="93" mass="10597">MTPINFGLLIGSVAFLFSCFLNLFRLSKKYIIYPTLISFVIGLVLIPLGFYKELGYFSLGFGMLVTSFLGVIVTISMHYVNRKKQKENGYNIR</sequence>
<evidence type="ECO:0000256" key="1">
    <source>
        <dbReference type="SAM" id="Phobius"/>
    </source>
</evidence>
<dbReference type="EMBL" id="LGUG01000013">
    <property type="protein sequence ID" value="KON84182.1"/>
    <property type="molecule type" value="Genomic_DNA"/>
</dbReference>
<organism evidence="2 4">
    <name type="scientific">Aneurinibacillus migulanus</name>
    <name type="common">Bacillus migulanus</name>
    <dbReference type="NCBI Taxonomy" id="47500"/>
    <lineage>
        <taxon>Bacteria</taxon>
        <taxon>Bacillati</taxon>
        <taxon>Bacillota</taxon>
        <taxon>Bacilli</taxon>
        <taxon>Bacillales</taxon>
        <taxon>Paenibacillaceae</taxon>
        <taxon>Aneurinibacillus group</taxon>
        <taxon>Aneurinibacillus</taxon>
    </lineage>
</organism>
<protein>
    <submittedName>
        <fullName evidence="2">Uncharacterized protein</fullName>
    </submittedName>
</protein>
<feature type="transmembrane region" description="Helical" evidence="1">
    <location>
        <begin position="6"/>
        <end position="24"/>
    </location>
</feature>
<evidence type="ECO:0000313" key="5">
    <source>
        <dbReference type="Proteomes" id="UP000182836"/>
    </source>
</evidence>
<dbReference type="Proteomes" id="UP000182836">
    <property type="component" value="Unassembled WGS sequence"/>
</dbReference>
<dbReference type="Proteomes" id="UP000037269">
    <property type="component" value="Unassembled WGS sequence"/>
</dbReference>
<gene>
    <name evidence="2" type="ORF">AF333_29965</name>
    <name evidence="3" type="ORF">SAMN04487909_12931</name>
</gene>
<evidence type="ECO:0000313" key="4">
    <source>
        <dbReference type="Proteomes" id="UP000037269"/>
    </source>
</evidence>
<dbReference type="PATRIC" id="fig|47500.8.peg.7152"/>
<name>A0A0D1WMB2_ANEMI</name>
<proteinExistence type="predicted"/>
<keyword evidence="1" id="KW-0812">Transmembrane</keyword>
<evidence type="ECO:0000313" key="2">
    <source>
        <dbReference type="EMBL" id="KON84182.1"/>
    </source>
</evidence>
<feature type="transmembrane region" description="Helical" evidence="1">
    <location>
        <begin position="31"/>
        <end position="50"/>
    </location>
</feature>